<dbReference type="OrthoDB" id="1700423at2"/>
<feature type="transmembrane region" description="Helical" evidence="1">
    <location>
        <begin position="247"/>
        <end position="273"/>
    </location>
</feature>
<reference evidence="2 3" key="1">
    <citation type="submission" date="2019-03" db="EMBL/GenBank/DDBJ databases">
        <title>Genomic Encyclopedia of Type Strains, Phase IV (KMG-IV): sequencing the most valuable type-strain genomes for metagenomic binning, comparative biology and taxonomic classification.</title>
        <authorList>
            <person name="Goeker M."/>
        </authorList>
    </citation>
    <scope>NUCLEOTIDE SEQUENCE [LARGE SCALE GENOMIC DNA]</scope>
    <source>
        <strain evidence="2 3">DSM 24176</strain>
    </source>
</reference>
<dbReference type="Proteomes" id="UP000294545">
    <property type="component" value="Unassembled WGS sequence"/>
</dbReference>
<keyword evidence="3" id="KW-1185">Reference proteome</keyword>
<organism evidence="2 3">
    <name type="scientific">Natranaerovirga hydrolytica</name>
    <dbReference type="NCBI Taxonomy" id="680378"/>
    <lineage>
        <taxon>Bacteria</taxon>
        <taxon>Bacillati</taxon>
        <taxon>Bacillota</taxon>
        <taxon>Clostridia</taxon>
        <taxon>Lachnospirales</taxon>
        <taxon>Natranaerovirgaceae</taxon>
        <taxon>Natranaerovirga</taxon>
    </lineage>
</organism>
<evidence type="ECO:0000313" key="3">
    <source>
        <dbReference type="Proteomes" id="UP000294545"/>
    </source>
</evidence>
<name>A0A4R1MPF2_9FIRM</name>
<protein>
    <submittedName>
        <fullName evidence="2">ABC-2 family transporter</fullName>
    </submittedName>
</protein>
<feature type="transmembrane region" description="Helical" evidence="1">
    <location>
        <begin position="300"/>
        <end position="321"/>
    </location>
</feature>
<dbReference type="EMBL" id="SMGQ01000012">
    <property type="protein sequence ID" value="TCK93184.1"/>
    <property type="molecule type" value="Genomic_DNA"/>
</dbReference>
<keyword evidence="1" id="KW-1133">Transmembrane helix</keyword>
<feature type="transmembrane region" description="Helical" evidence="1">
    <location>
        <begin position="16"/>
        <end position="39"/>
    </location>
</feature>
<keyword evidence="1" id="KW-0472">Membrane</keyword>
<comment type="caution">
    <text evidence="2">The sequence shown here is derived from an EMBL/GenBank/DDBJ whole genome shotgun (WGS) entry which is preliminary data.</text>
</comment>
<dbReference type="AlphaFoldDB" id="A0A4R1MPF2"/>
<feature type="transmembrane region" description="Helical" evidence="1">
    <location>
        <begin position="328"/>
        <end position="347"/>
    </location>
</feature>
<dbReference type="Pfam" id="PF12679">
    <property type="entry name" value="ABC2_membrane_2"/>
    <property type="match status" value="1"/>
</dbReference>
<evidence type="ECO:0000256" key="1">
    <source>
        <dbReference type="SAM" id="Phobius"/>
    </source>
</evidence>
<gene>
    <name evidence="2" type="ORF">EDC19_1373</name>
</gene>
<evidence type="ECO:0000313" key="2">
    <source>
        <dbReference type="EMBL" id="TCK93184.1"/>
    </source>
</evidence>
<feature type="transmembrane region" description="Helical" evidence="1">
    <location>
        <begin position="383"/>
        <end position="405"/>
    </location>
</feature>
<sequence length="415" mass="48000">MKEIVKYEMYKTLKRPIVIIVAIILIVFNFWNIIFGSFYNEPTYGMGYDKERVNQLQQEQVEFEGYINEQWIQNIQKEKESILNDQDNQISQDEREKKIKELLERGFALEVIEENPIFFIKEEVLYSRELQRLEEPEVASNFYHYASAYGTDKGAYYRENYEGAKGEALALKAEEMFDFLSNEHTVYYAYSWGWSRVLAIQTLLPFTIGIFLIVALSPIFSSEYKKNTDSILLSSKYGKNKLIRGKIMSAFSIAISVWLGMQILNAVVTFSLFGMTGWKSFVQNWAVNPSPYTFNYLTNYLMVVAFSFTGLLFLTSLILLVSSRSKGAFGALLISGFLTLVPSQLSFSRGIIERIRLLFPSNVLIGVDYFKNFDGVYMFDRVIMFPVVVIVFSIMVTMLMLIGSYRGFSKRQVKH</sequence>
<accession>A0A4R1MPF2</accession>
<keyword evidence="1" id="KW-0812">Transmembrane</keyword>
<feature type="transmembrane region" description="Helical" evidence="1">
    <location>
        <begin position="198"/>
        <end position="220"/>
    </location>
</feature>
<proteinExistence type="predicted"/>
<dbReference type="RefSeq" id="WP_132282101.1">
    <property type="nucleotide sequence ID" value="NZ_SMGQ01000012.1"/>
</dbReference>